<evidence type="ECO:0000256" key="1">
    <source>
        <dbReference type="SAM" id="Phobius"/>
    </source>
</evidence>
<gene>
    <name evidence="2" type="ORF">FH972_007404</name>
</gene>
<proteinExistence type="predicted"/>
<keyword evidence="3" id="KW-1185">Reference proteome</keyword>
<organism evidence="2 3">
    <name type="scientific">Carpinus fangiana</name>
    <dbReference type="NCBI Taxonomy" id="176857"/>
    <lineage>
        <taxon>Eukaryota</taxon>
        <taxon>Viridiplantae</taxon>
        <taxon>Streptophyta</taxon>
        <taxon>Embryophyta</taxon>
        <taxon>Tracheophyta</taxon>
        <taxon>Spermatophyta</taxon>
        <taxon>Magnoliopsida</taxon>
        <taxon>eudicotyledons</taxon>
        <taxon>Gunneridae</taxon>
        <taxon>Pentapetalae</taxon>
        <taxon>rosids</taxon>
        <taxon>fabids</taxon>
        <taxon>Fagales</taxon>
        <taxon>Betulaceae</taxon>
        <taxon>Carpinus</taxon>
    </lineage>
</organism>
<feature type="transmembrane region" description="Helical" evidence="1">
    <location>
        <begin position="90"/>
        <end position="111"/>
    </location>
</feature>
<dbReference type="OrthoDB" id="419711at2759"/>
<sequence>MSSRDLHVCHVGRDVEHGSSISLTNRERTHIHKTRSVLGSQEENCVFQAATVCSYVFEVLFQMNAGAVMLTDSVYWLILFPFLTLNDYNLNLMTVNMHTLNAVLLLGDTALNCLRVPFYRISFFILWTGVFVIFQWIIHAFVSIRWPYPFLDLSSPYAPIWYLLMALMHLPCYGIFALVVKVKLYLLSKLFPLSCQC</sequence>
<evidence type="ECO:0000313" key="2">
    <source>
        <dbReference type="EMBL" id="KAE8021520.1"/>
    </source>
</evidence>
<feature type="transmembrane region" description="Helical" evidence="1">
    <location>
        <begin position="123"/>
        <end position="148"/>
    </location>
</feature>
<dbReference type="EMBL" id="CM017323">
    <property type="protein sequence ID" value="KAE8021520.1"/>
    <property type="molecule type" value="Genomic_DNA"/>
</dbReference>
<reference evidence="2 3" key="1">
    <citation type="submission" date="2019-06" db="EMBL/GenBank/DDBJ databases">
        <title>A chromosomal-level reference genome of Carpinus fangiana (Coryloideae, Betulaceae).</title>
        <authorList>
            <person name="Yang X."/>
            <person name="Wang Z."/>
            <person name="Zhang L."/>
            <person name="Hao G."/>
            <person name="Liu J."/>
            <person name="Yang Y."/>
        </authorList>
    </citation>
    <scope>NUCLEOTIDE SEQUENCE [LARGE SCALE GENOMIC DNA]</scope>
    <source>
        <strain evidence="2">Cfa_2016G</strain>
        <tissue evidence="2">Leaf</tissue>
    </source>
</reference>
<dbReference type="AlphaFoldDB" id="A0A5N6QX37"/>
<dbReference type="PANTHER" id="PTHR12242">
    <property type="entry name" value="OS02G0130600 PROTEIN-RELATED"/>
    <property type="match status" value="1"/>
</dbReference>
<keyword evidence="1" id="KW-0472">Membrane</keyword>
<feature type="transmembrane region" description="Helical" evidence="1">
    <location>
        <begin position="65"/>
        <end position="84"/>
    </location>
</feature>
<accession>A0A5N6QX37</accession>
<keyword evidence="1" id="KW-1133">Transmembrane helix</keyword>
<feature type="transmembrane region" description="Helical" evidence="1">
    <location>
        <begin position="160"/>
        <end position="180"/>
    </location>
</feature>
<evidence type="ECO:0000313" key="3">
    <source>
        <dbReference type="Proteomes" id="UP000327013"/>
    </source>
</evidence>
<dbReference type="PANTHER" id="PTHR12242:SF29">
    <property type="entry name" value="TRANSMEMBRANE PROTEIN"/>
    <property type="match status" value="1"/>
</dbReference>
<protein>
    <submittedName>
        <fullName evidence="2">Uncharacterized protein</fullName>
    </submittedName>
</protein>
<keyword evidence="1" id="KW-0812">Transmembrane</keyword>
<dbReference type="GO" id="GO:0016020">
    <property type="term" value="C:membrane"/>
    <property type="evidence" value="ECO:0007669"/>
    <property type="project" value="TreeGrafter"/>
</dbReference>
<name>A0A5N6QX37_9ROSI</name>
<dbReference type="Proteomes" id="UP000327013">
    <property type="component" value="Chromosome 3"/>
</dbReference>